<dbReference type="RefSeq" id="WP_235121515.1">
    <property type="nucleotide sequence ID" value="NZ_CP090978.1"/>
</dbReference>
<sequence>MSEQQSLEPHDLAEQLSNETNTPSTSAMENNDNDLHLKADKSAFGETSADSPMELEPGSDSELENAEEPAWFDSVRGAAMIARDSFPDQIDYYEPDLDETI</sequence>
<proteinExistence type="predicted"/>
<gene>
    <name evidence="2" type="ORF">L0M14_07295</name>
</gene>
<protein>
    <submittedName>
        <fullName evidence="2">Uncharacterized protein</fullName>
    </submittedName>
</protein>
<feature type="compositionally biased region" description="Polar residues" evidence="1">
    <location>
        <begin position="15"/>
        <end position="30"/>
    </location>
</feature>
<reference evidence="2 3" key="1">
    <citation type="journal article" date="2024" name="Int. J. Syst. Evol. Microbiol.">
        <title>Paenibacillus hexagrammi sp. nov., a novel bacterium isolated from the gut content of Hexagrammos agrammus.</title>
        <authorList>
            <person name="Jung H.K."/>
            <person name="Kim D.G."/>
            <person name="Zin H."/>
            <person name="Park J."/>
            <person name="Jung H."/>
            <person name="Kim Y.O."/>
            <person name="Kong H.J."/>
            <person name="Kim J.W."/>
            <person name="Kim Y.S."/>
        </authorList>
    </citation>
    <scope>NUCLEOTIDE SEQUENCE [LARGE SCALE GENOMIC DNA]</scope>
    <source>
        <strain evidence="2 3">YPD9-1</strain>
    </source>
</reference>
<evidence type="ECO:0000256" key="1">
    <source>
        <dbReference type="SAM" id="MobiDB-lite"/>
    </source>
</evidence>
<feature type="compositionally biased region" description="Acidic residues" evidence="1">
    <location>
        <begin position="57"/>
        <end position="67"/>
    </location>
</feature>
<evidence type="ECO:0000313" key="3">
    <source>
        <dbReference type="Proteomes" id="UP001649230"/>
    </source>
</evidence>
<feature type="region of interest" description="Disordered" evidence="1">
    <location>
        <begin position="1"/>
        <end position="69"/>
    </location>
</feature>
<accession>A0ABY3SLK2</accession>
<organism evidence="2 3">
    <name type="scientific">Paenibacillus hexagrammi</name>
    <dbReference type="NCBI Taxonomy" id="2908839"/>
    <lineage>
        <taxon>Bacteria</taxon>
        <taxon>Bacillati</taxon>
        <taxon>Bacillota</taxon>
        <taxon>Bacilli</taxon>
        <taxon>Bacillales</taxon>
        <taxon>Paenibacillaceae</taxon>
        <taxon>Paenibacillus</taxon>
    </lineage>
</organism>
<dbReference type="EMBL" id="CP090978">
    <property type="protein sequence ID" value="UJF34942.1"/>
    <property type="molecule type" value="Genomic_DNA"/>
</dbReference>
<keyword evidence="3" id="KW-1185">Reference proteome</keyword>
<feature type="compositionally biased region" description="Basic and acidic residues" evidence="1">
    <location>
        <begin position="33"/>
        <end position="43"/>
    </location>
</feature>
<name>A0ABY3SLK2_9BACL</name>
<dbReference type="Proteomes" id="UP001649230">
    <property type="component" value="Chromosome"/>
</dbReference>
<evidence type="ECO:0000313" key="2">
    <source>
        <dbReference type="EMBL" id="UJF34942.1"/>
    </source>
</evidence>